<dbReference type="PANTHER" id="PTHR45618">
    <property type="entry name" value="MITOCHONDRIAL DICARBOXYLATE CARRIER-RELATED"/>
    <property type="match status" value="1"/>
</dbReference>
<keyword evidence="3 9" id="KW-0813">Transport</keyword>
<comment type="similarity">
    <text evidence="2 9">Belongs to the mitochondrial carrier (TC 2.A.29) family.</text>
</comment>
<sequence length="345" mass="36210">MRWCDVVSKPHVALMPVVVSAPHVSGGWREEALLGGVAAGCAAMLTNPLDVARVRLQLRRDATCHSGPLRVMARVARDEGPAALTKGLGFSLAYNAVLNSTRFAAFHALSDAHELGLPAPVAGVLAGSVAGALSSPLAKARTLQQRAADTNVSPLRALITAPFHGSLSWAVRNGGHTGIIFSAYAVCKRAATDAFPSMPAPAIHVAASLQAAVLSCIIMNPVDTVATRMYNATVGVHSSVGVPARYASALDCFAITVAEEGYRALYRGLLANIMRVVPHTVLTFTLMELLRSQLRRSEHGRDGGGTLPRAVTLACGQHGLAFAEQRVALPSIAVCADPFDFQPVE</sequence>
<dbReference type="EMBL" id="JAGTXO010000005">
    <property type="protein sequence ID" value="KAG8468019.1"/>
    <property type="molecule type" value="Genomic_DNA"/>
</dbReference>
<evidence type="ECO:0000256" key="3">
    <source>
        <dbReference type="ARBA" id="ARBA00022448"/>
    </source>
</evidence>
<name>A0A8J5XXA5_DIALT</name>
<dbReference type="InterPro" id="IPR050391">
    <property type="entry name" value="Mito_Metabolite_Transporter"/>
</dbReference>
<evidence type="ECO:0000256" key="2">
    <source>
        <dbReference type="ARBA" id="ARBA00006375"/>
    </source>
</evidence>
<keyword evidence="11" id="KW-1185">Reference proteome</keyword>
<dbReference type="InterPro" id="IPR018108">
    <property type="entry name" value="MCP_transmembrane"/>
</dbReference>
<dbReference type="PROSITE" id="PS50920">
    <property type="entry name" value="SOLCAR"/>
    <property type="match status" value="2"/>
</dbReference>
<dbReference type="GO" id="GO:0016020">
    <property type="term" value="C:membrane"/>
    <property type="evidence" value="ECO:0007669"/>
    <property type="project" value="UniProtKB-SubCell"/>
</dbReference>
<keyword evidence="7 8" id="KW-0472">Membrane</keyword>
<dbReference type="InterPro" id="IPR023395">
    <property type="entry name" value="MCP_dom_sf"/>
</dbReference>
<dbReference type="AlphaFoldDB" id="A0A8J5XXA5"/>
<proteinExistence type="inferred from homology"/>
<evidence type="ECO:0000256" key="9">
    <source>
        <dbReference type="RuleBase" id="RU000488"/>
    </source>
</evidence>
<dbReference type="OMA" id="GWIRSEN"/>
<protein>
    <recommendedName>
        <fullName evidence="12">Mitochondrial carrier protein</fullName>
    </recommendedName>
</protein>
<dbReference type="SUPFAM" id="SSF103506">
    <property type="entry name" value="Mitochondrial carrier"/>
    <property type="match status" value="1"/>
</dbReference>
<comment type="caution">
    <text evidence="10">The sequence shown here is derived from an EMBL/GenBank/DDBJ whole genome shotgun (WGS) entry which is preliminary data.</text>
</comment>
<dbReference type="Proteomes" id="UP000751190">
    <property type="component" value="Unassembled WGS sequence"/>
</dbReference>
<dbReference type="Pfam" id="PF00153">
    <property type="entry name" value="Mito_carr"/>
    <property type="match status" value="2"/>
</dbReference>
<dbReference type="OrthoDB" id="6703404at2759"/>
<dbReference type="Gene3D" id="1.50.40.10">
    <property type="entry name" value="Mitochondrial carrier domain"/>
    <property type="match status" value="2"/>
</dbReference>
<accession>A0A8J5XXA5</accession>
<evidence type="ECO:0000256" key="4">
    <source>
        <dbReference type="ARBA" id="ARBA00022692"/>
    </source>
</evidence>
<evidence type="ECO:0000313" key="11">
    <source>
        <dbReference type="Proteomes" id="UP000751190"/>
    </source>
</evidence>
<comment type="subcellular location">
    <subcellularLocation>
        <location evidence="1">Membrane</location>
        <topology evidence="1">Multi-pass membrane protein</topology>
    </subcellularLocation>
</comment>
<evidence type="ECO:0000256" key="7">
    <source>
        <dbReference type="ARBA" id="ARBA00023136"/>
    </source>
</evidence>
<evidence type="ECO:0000256" key="1">
    <source>
        <dbReference type="ARBA" id="ARBA00004141"/>
    </source>
</evidence>
<gene>
    <name evidence="10" type="ORF">KFE25_007071</name>
</gene>
<feature type="repeat" description="Solcar" evidence="8">
    <location>
        <begin position="30"/>
        <end position="112"/>
    </location>
</feature>
<keyword evidence="4 8" id="KW-0812">Transmembrane</keyword>
<keyword evidence="6" id="KW-1133">Transmembrane helix</keyword>
<evidence type="ECO:0000313" key="10">
    <source>
        <dbReference type="EMBL" id="KAG8468019.1"/>
    </source>
</evidence>
<evidence type="ECO:0000256" key="8">
    <source>
        <dbReference type="PROSITE-ProRule" id="PRU00282"/>
    </source>
</evidence>
<evidence type="ECO:0000256" key="5">
    <source>
        <dbReference type="ARBA" id="ARBA00022737"/>
    </source>
</evidence>
<reference evidence="10" key="1">
    <citation type="submission" date="2021-05" db="EMBL/GenBank/DDBJ databases">
        <title>The genome of the haptophyte Pavlova lutheri (Diacronema luteri, Pavlovales) - a model for lipid biosynthesis in eukaryotic algae.</title>
        <authorList>
            <person name="Hulatt C.J."/>
            <person name="Posewitz M.C."/>
        </authorList>
    </citation>
    <scope>NUCLEOTIDE SEQUENCE</scope>
    <source>
        <strain evidence="10">NIVA-4/92</strain>
    </source>
</reference>
<organism evidence="10 11">
    <name type="scientific">Diacronema lutheri</name>
    <name type="common">Unicellular marine alga</name>
    <name type="synonym">Monochrysis lutheri</name>
    <dbReference type="NCBI Taxonomy" id="2081491"/>
    <lineage>
        <taxon>Eukaryota</taxon>
        <taxon>Haptista</taxon>
        <taxon>Haptophyta</taxon>
        <taxon>Pavlovophyceae</taxon>
        <taxon>Pavlovales</taxon>
        <taxon>Pavlovaceae</taxon>
        <taxon>Diacronema</taxon>
    </lineage>
</organism>
<evidence type="ECO:0000256" key="6">
    <source>
        <dbReference type="ARBA" id="ARBA00022989"/>
    </source>
</evidence>
<feature type="repeat" description="Solcar" evidence="8">
    <location>
        <begin position="199"/>
        <end position="293"/>
    </location>
</feature>
<keyword evidence="5" id="KW-0677">Repeat</keyword>
<evidence type="ECO:0008006" key="12">
    <source>
        <dbReference type="Google" id="ProtNLM"/>
    </source>
</evidence>